<dbReference type="PROSITE" id="PS50030">
    <property type="entry name" value="UBA"/>
    <property type="match status" value="1"/>
</dbReference>
<dbReference type="SUPFAM" id="SSF48452">
    <property type="entry name" value="TPR-like"/>
    <property type="match status" value="1"/>
</dbReference>
<sequence>MDDLLGEDWQKPSKPASSSSNNPPLNPSTFASNYSGFRASPSLPQSGTSTPLNISRPSSILNGTSKPASSTGDQFGNLLSLKSQKAASSNVSIQERQKQLLEEKRRQQEQQSAMWDTLGSGRGTPEVRGPSPAISQSGQGETEDDILAAFNRTAPVDRASHFPPPASGAISGRSTPALQQAPTPVNGKAKAMDEDDDDPFGLGSLPKQSNGHTARQPASQANDEDDILGDLGKPVSERPPPRKPAHAPEPETDFVPGGGEPSPADVPDDRALAELMDMGFPMDNAKIALTESNGDVQRAVGWLLQQAHEESKQKAKGEQPAERRRSPTGQNRSPQRRARGDQESMPAWMRQEGRSSSAPRRNDSQSPAGADKDAAQVAQEYGTKFLKGATSLWKASQKQMAKTMAEFQQERDPSQPKWMQEVSADNSRSSSQRRQDDKPRAAARPEPDVTNEAALLDAPRERPQKPSRPVTSERPPATSNKDRAPAEPLPHRPATQPKFMQQAPPFQDKRPATKLSRQDVEDQSAQAYVSPARRNKATPKPEPTPEPEVDLFSSAPPKSAPAPTRSAQPTPVSRPSPAPPKPKAPPRNVPSVSPAALSTSANHRKAGGEAFKRGDYASAHESYTAALSPLPSTHPVAIIVYTNRALTGIKTGDAKSAVSDADQALAIIGVSQGVNEIIELGGGEGTKDMREFYGKALMRKAEALEHMEKWADAANAWKTAVEAGVGGAVSLKGRDRCERAAAPKPVARAAPAKKPASAPTKAPPAKSLGNSMQRPTLTSASSGEAVKKLRAANAAAEKADDEKFALADQVDARLAAWRGGKTDNLRALLQSLDNVLWEGAGWKKVGMSDLVMPNKVKIIYMKAIAKVHPDKIPQDATTEQQMVSAAVFSTLNEAWDKFKKDNNL</sequence>
<dbReference type="InterPro" id="IPR011990">
    <property type="entry name" value="TPR-like_helical_dom_sf"/>
</dbReference>
<proteinExistence type="predicted"/>
<feature type="compositionally biased region" description="Polar residues" evidence="1">
    <location>
        <begin position="354"/>
        <end position="367"/>
    </location>
</feature>
<reference evidence="3 4" key="1">
    <citation type="journal article" date="2023" name="G3 (Bethesda)">
        <title>A chromosome-level genome assembly of Zasmidium syzygii isolated from banana leaves.</title>
        <authorList>
            <person name="van Westerhoven A.C."/>
            <person name="Mehrabi R."/>
            <person name="Talebi R."/>
            <person name="Steentjes M.B.F."/>
            <person name="Corcolon B."/>
            <person name="Chong P.A."/>
            <person name="Kema G.H.J."/>
            <person name="Seidl M.F."/>
        </authorList>
    </citation>
    <scope>NUCLEOTIDE SEQUENCE [LARGE SCALE GENOMIC DNA]</scope>
    <source>
        <strain evidence="3 4">P124</strain>
    </source>
</reference>
<dbReference type="Pfam" id="PF22562">
    <property type="entry name" value="UBA_7"/>
    <property type="match status" value="1"/>
</dbReference>
<dbReference type="SMART" id="SM00165">
    <property type="entry name" value="UBA"/>
    <property type="match status" value="1"/>
</dbReference>
<feature type="compositionally biased region" description="Low complexity" evidence="1">
    <location>
        <begin position="553"/>
        <end position="571"/>
    </location>
</feature>
<evidence type="ECO:0000313" key="4">
    <source>
        <dbReference type="Proteomes" id="UP001305779"/>
    </source>
</evidence>
<keyword evidence="4" id="KW-1185">Reference proteome</keyword>
<protein>
    <recommendedName>
        <fullName evidence="2">UBA domain-containing protein</fullName>
    </recommendedName>
</protein>
<dbReference type="Gene3D" id="1.10.287.110">
    <property type="entry name" value="DnaJ domain"/>
    <property type="match status" value="1"/>
</dbReference>
<feature type="compositionally biased region" description="Polar residues" evidence="1">
    <location>
        <begin position="206"/>
        <end position="221"/>
    </location>
</feature>
<evidence type="ECO:0000259" key="2">
    <source>
        <dbReference type="PROSITE" id="PS50030"/>
    </source>
</evidence>
<feature type="region of interest" description="Disordered" evidence="1">
    <location>
        <begin position="300"/>
        <end position="376"/>
    </location>
</feature>
<evidence type="ECO:0000256" key="1">
    <source>
        <dbReference type="SAM" id="MobiDB-lite"/>
    </source>
</evidence>
<feature type="compositionally biased region" description="Low complexity" evidence="1">
    <location>
        <begin position="12"/>
        <end position="23"/>
    </location>
</feature>
<gene>
    <name evidence="3" type="ORF">PRZ48_007044</name>
</gene>
<name>A0ABR0EIH8_ZASCE</name>
<feature type="region of interest" description="Disordered" evidence="1">
    <location>
        <begin position="1"/>
        <end position="276"/>
    </location>
</feature>
<dbReference type="PANTHER" id="PTHR23172:SF19">
    <property type="entry name" value="J DOMAIN-CONTAINING PROTEIN"/>
    <property type="match status" value="1"/>
</dbReference>
<feature type="compositionally biased region" description="Basic and acidic residues" evidence="1">
    <location>
        <begin position="507"/>
        <end position="520"/>
    </location>
</feature>
<comment type="caution">
    <text evidence="3">The sequence shown here is derived from an EMBL/GenBank/DDBJ whole genome shotgun (WGS) entry which is preliminary data.</text>
</comment>
<feature type="compositionally biased region" description="Basic and acidic residues" evidence="1">
    <location>
        <begin position="307"/>
        <end position="325"/>
    </location>
</feature>
<feature type="compositionally biased region" description="Low complexity" evidence="1">
    <location>
        <begin position="742"/>
        <end position="766"/>
    </location>
</feature>
<dbReference type="InterPro" id="IPR036869">
    <property type="entry name" value="J_dom_sf"/>
</dbReference>
<dbReference type="Proteomes" id="UP001305779">
    <property type="component" value="Unassembled WGS sequence"/>
</dbReference>
<dbReference type="EMBL" id="JAXOVC010000005">
    <property type="protein sequence ID" value="KAK4501237.1"/>
    <property type="molecule type" value="Genomic_DNA"/>
</dbReference>
<dbReference type="CDD" id="cd14291">
    <property type="entry name" value="UBA1_NUB1_like"/>
    <property type="match status" value="1"/>
</dbReference>
<feature type="compositionally biased region" description="Polar residues" evidence="1">
    <location>
        <begin position="768"/>
        <end position="782"/>
    </location>
</feature>
<accession>A0ABR0EIH8</accession>
<dbReference type="InterPro" id="IPR009060">
    <property type="entry name" value="UBA-like_sf"/>
</dbReference>
<dbReference type="SUPFAM" id="SSF46565">
    <property type="entry name" value="Chaperone J-domain"/>
    <property type="match status" value="1"/>
</dbReference>
<feature type="compositionally biased region" description="Pro residues" evidence="1">
    <location>
        <begin position="572"/>
        <end position="588"/>
    </location>
</feature>
<feature type="compositionally biased region" description="Basic and acidic residues" evidence="1">
    <location>
        <begin position="433"/>
        <end position="447"/>
    </location>
</feature>
<dbReference type="Gene3D" id="1.25.40.10">
    <property type="entry name" value="Tetratricopeptide repeat domain"/>
    <property type="match status" value="1"/>
</dbReference>
<feature type="region of interest" description="Disordered" evidence="1">
    <location>
        <begin position="392"/>
        <end position="605"/>
    </location>
</feature>
<dbReference type="Gene3D" id="1.10.8.10">
    <property type="entry name" value="DNA helicase RuvA subunit, C-terminal domain"/>
    <property type="match status" value="1"/>
</dbReference>
<dbReference type="SUPFAM" id="SSF46934">
    <property type="entry name" value="UBA-like"/>
    <property type="match status" value="1"/>
</dbReference>
<feature type="region of interest" description="Disordered" evidence="1">
    <location>
        <begin position="739"/>
        <end position="784"/>
    </location>
</feature>
<evidence type="ECO:0000313" key="3">
    <source>
        <dbReference type="EMBL" id="KAK4501237.1"/>
    </source>
</evidence>
<feature type="compositionally biased region" description="Low complexity" evidence="1">
    <location>
        <begin position="78"/>
        <end position="89"/>
    </location>
</feature>
<organism evidence="3 4">
    <name type="scientific">Zasmidium cellare</name>
    <name type="common">Wine cellar mold</name>
    <name type="synonym">Racodium cellare</name>
    <dbReference type="NCBI Taxonomy" id="395010"/>
    <lineage>
        <taxon>Eukaryota</taxon>
        <taxon>Fungi</taxon>
        <taxon>Dikarya</taxon>
        <taxon>Ascomycota</taxon>
        <taxon>Pezizomycotina</taxon>
        <taxon>Dothideomycetes</taxon>
        <taxon>Dothideomycetidae</taxon>
        <taxon>Mycosphaerellales</taxon>
        <taxon>Mycosphaerellaceae</taxon>
        <taxon>Zasmidium</taxon>
    </lineage>
</organism>
<feature type="domain" description="UBA" evidence="2">
    <location>
        <begin position="266"/>
        <end position="306"/>
    </location>
</feature>
<feature type="compositionally biased region" description="Polar residues" evidence="1">
    <location>
        <begin position="172"/>
        <end position="183"/>
    </location>
</feature>
<dbReference type="InterPro" id="IPR015940">
    <property type="entry name" value="UBA"/>
</dbReference>
<feature type="compositionally biased region" description="Basic and acidic residues" evidence="1">
    <location>
        <begin position="95"/>
        <end position="108"/>
    </location>
</feature>
<feature type="compositionally biased region" description="Polar residues" evidence="1">
    <location>
        <begin position="42"/>
        <end position="74"/>
    </location>
</feature>
<dbReference type="PANTHER" id="PTHR23172">
    <property type="entry name" value="AUXILIN/CYCLIN G-ASSOCIATED KINASE-RELATED"/>
    <property type="match status" value="1"/>
</dbReference>